<dbReference type="RefSeq" id="WP_344695537.1">
    <property type="nucleotide sequence ID" value="NZ_BAABBR010000001.1"/>
</dbReference>
<reference evidence="3" key="1">
    <citation type="journal article" date="2019" name="Int. J. Syst. Evol. Microbiol.">
        <title>The Global Catalogue of Microorganisms (GCM) 10K type strain sequencing project: providing services to taxonomists for standard genome sequencing and annotation.</title>
        <authorList>
            <consortium name="The Broad Institute Genomics Platform"/>
            <consortium name="The Broad Institute Genome Sequencing Center for Infectious Disease"/>
            <person name="Wu L."/>
            <person name="Ma J."/>
        </authorList>
    </citation>
    <scope>NUCLEOTIDE SEQUENCE [LARGE SCALE GENOMIC DNA]</scope>
    <source>
        <strain evidence="3">JCM 17564</strain>
    </source>
</reference>
<name>A0ABP7TQL0_9SPHN</name>
<sequence length="158" mass="17154">MRKLFALALINLGGCATVGTGATSNRAADYVRLAASSDAYEIESSRLALQRSRDPWVRAHATLMIRDHGYTSAQLASAAAEQGIAVPAGMMPMQAAMMRTLEGSASFDATYRQQQIDVHRQALALHDRYARRGDRPALRGVAAVAVPLERSHLDHLRP</sequence>
<organism evidence="2 3">
    <name type="scientific">Sphingomonas rosea</name>
    <dbReference type="NCBI Taxonomy" id="335605"/>
    <lineage>
        <taxon>Bacteria</taxon>
        <taxon>Pseudomonadati</taxon>
        <taxon>Pseudomonadota</taxon>
        <taxon>Alphaproteobacteria</taxon>
        <taxon>Sphingomonadales</taxon>
        <taxon>Sphingomonadaceae</taxon>
        <taxon>Sphingomonas</taxon>
    </lineage>
</organism>
<gene>
    <name evidence="2" type="ORF">GCM10022281_06190</name>
</gene>
<accession>A0ABP7TQL0</accession>
<dbReference type="Proteomes" id="UP001424459">
    <property type="component" value="Unassembled WGS sequence"/>
</dbReference>
<dbReference type="InterPro" id="IPR012347">
    <property type="entry name" value="Ferritin-like"/>
</dbReference>
<dbReference type="PANTHER" id="PTHR38593:SF1">
    <property type="entry name" value="BLR2558 PROTEIN"/>
    <property type="match status" value="1"/>
</dbReference>
<proteinExistence type="predicted"/>
<dbReference type="Gene3D" id="1.20.1260.10">
    <property type="match status" value="1"/>
</dbReference>
<dbReference type="PANTHER" id="PTHR38593">
    <property type="entry name" value="BLR2558 PROTEIN"/>
    <property type="match status" value="1"/>
</dbReference>
<keyword evidence="3" id="KW-1185">Reference proteome</keyword>
<feature type="domain" description="DUF4142" evidence="1">
    <location>
        <begin position="27"/>
        <end position="156"/>
    </location>
</feature>
<dbReference type="EMBL" id="BAABBR010000001">
    <property type="protein sequence ID" value="GAA4029742.1"/>
    <property type="molecule type" value="Genomic_DNA"/>
</dbReference>
<evidence type="ECO:0000259" key="1">
    <source>
        <dbReference type="Pfam" id="PF13628"/>
    </source>
</evidence>
<dbReference type="InterPro" id="IPR025419">
    <property type="entry name" value="DUF4142"/>
</dbReference>
<evidence type="ECO:0000313" key="3">
    <source>
        <dbReference type="Proteomes" id="UP001424459"/>
    </source>
</evidence>
<evidence type="ECO:0000313" key="2">
    <source>
        <dbReference type="EMBL" id="GAA4029742.1"/>
    </source>
</evidence>
<comment type="caution">
    <text evidence="2">The sequence shown here is derived from an EMBL/GenBank/DDBJ whole genome shotgun (WGS) entry which is preliminary data.</text>
</comment>
<dbReference type="Pfam" id="PF13628">
    <property type="entry name" value="DUF4142"/>
    <property type="match status" value="1"/>
</dbReference>
<protein>
    <submittedName>
        <fullName evidence="2">DUF4142 domain-containing protein</fullName>
    </submittedName>
</protein>